<dbReference type="AlphaFoldDB" id="H2CEF4"/>
<accession>H2CEF4</accession>
<gene>
    <name evidence="1" type="ORF">Lepil_0839</name>
</gene>
<proteinExistence type="predicted"/>
<organism evidence="1 2">
    <name type="scientific">Leptonema illini DSM 21528</name>
    <dbReference type="NCBI Taxonomy" id="929563"/>
    <lineage>
        <taxon>Bacteria</taxon>
        <taxon>Pseudomonadati</taxon>
        <taxon>Spirochaetota</taxon>
        <taxon>Spirochaetia</taxon>
        <taxon>Leptospirales</taxon>
        <taxon>Leptospiraceae</taxon>
        <taxon>Leptonema</taxon>
    </lineage>
</organism>
<dbReference type="Proteomes" id="UP000005737">
    <property type="component" value="Unassembled WGS sequence"/>
</dbReference>
<dbReference type="STRING" id="183.GCA_002009735_00954"/>
<name>H2CEF4_9LEPT</name>
<protein>
    <submittedName>
        <fullName evidence="1">Uncharacterized protein</fullName>
    </submittedName>
</protein>
<dbReference type="EMBL" id="JH597773">
    <property type="protein sequence ID" value="EHQ05540.1"/>
    <property type="molecule type" value="Genomic_DNA"/>
</dbReference>
<evidence type="ECO:0000313" key="1">
    <source>
        <dbReference type="EMBL" id="EHQ05540.1"/>
    </source>
</evidence>
<keyword evidence="2" id="KW-1185">Reference proteome</keyword>
<dbReference type="HOGENOM" id="CLU_3169761_0_0_12"/>
<evidence type="ECO:0000313" key="2">
    <source>
        <dbReference type="Proteomes" id="UP000005737"/>
    </source>
</evidence>
<sequence>MREQRFFVHEIHERREKNHRVVCDYWNFAVHLLPLPVHREEGLYGLS</sequence>
<reference evidence="1 2" key="1">
    <citation type="submission" date="2011-10" db="EMBL/GenBank/DDBJ databases">
        <title>The Improved High-Quality Draft genome of Leptonema illini DSM 21528.</title>
        <authorList>
            <consortium name="US DOE Joint Genome Institute (JGI-PGF)"/>
            <person name="Lucas S."/>
            <person name="Copeland A."/>
            <person name="Lapidus A."/>
            <person name="Glavina del Rio T."/>
            <person name="Dalin E."/>
            <person name="Tice H."/>
            <person name="Bruce D."/>
            <person name="Goodwin L."/>
            <person name="Pitluck S."/>
            <person name="Peters L."/>
            <person name="Mikhailova N."/>
            <person name="Held B."/>
            <person name="Kyrpides N."/>
            <person name="Mavromatis K."/>
            <person name="Ivanova N."/>
            <person name="Markowitz V."/>
            <person name="Cheng J.-F."/>
            <person name="Hugenholtz P."/>
            <person name="Woyke T."/>
            <person name="Wu D."/>
            <person name="Gronow S."/>
            <person name="Wellnitz S."/>
            <person name="Brambilla E.-M."/>
            <person name="Klenk H.-P."/>
            <person name="Eisen J.A."/>
        </authorList>
    </citation>
    <scope>NUCLEOTIDE SEQUENCE [LARGE SCALE GENOMIC DNA]</scope>
    <source>
        <strain evidence="1 2">DSM 21528</strain>
    </source>
</reference>